<accession>A0A7Y4GW15</accession>
<proteinExistence type="predicted"/>
<reference evidence="1 2" key="1">
    <citation type="submission" date="2020-03" db="EMBL/GenBank/DDBJ databases">
        <title>Bradyrhizobium diversity isolated from nodules of Indigofera sp.</title>
        <authorList>
            <person name="Klepa M."/>
            <person name="Helene L."/>
            <person name="Hungria M."/>
        </authorList>
    </citation>
    <scope>NUCLEOTIDE SEQUENCE [LARGE SCALE GENOMIC DNA]</scope>
    <source>
        <strain evidence="1 2">WSM 1791</strain>
    </source>
</reference>
<name>A0A7Y4GW15_9BRAD</name>
<dbReference type="Proteomes" id="UP000544122">
    <property type="component" value="Unassembled WGS sequence"/>
</dbReference>
<organism evidence="1 2">
    <name type="scientific">Bradyrhizobium australiense</name>
    <dbReference type="NCBI Taxonomy" id="2721161"/>
    <lineage>
        <taxon>Bacteria</taxon>
        <taxon>Pseudomonadati</taxon>
        <taxon>Pseudomonadota</taxon>
        <taxon>Alphaproteobacteria</taxon>
        <taxon>Hyphomicrobiales</taxon>
        <taxon>Nitrobacteraceae</taxon>
        <taxon>Bradyrhizobium</taxon>
    </lineage>
</organism>
<keyword evidence="2" id="KW-1185">Reference proteome</keyword>
<evidence type="ECO:0000313" key="1">
    <source>
        <dbReference type="EMBL" id="NOJ43015.1"/>
    </source>
</evidence>
<comment type="caution">
    <text evidence="1">The sequence shown here is derived from an EMBL/GenBank/DDBJ whole genome shotgun (WGS) entry which is preliminary data.</text>
</comment>
<dbReference type="AlphaFoldDB" id="A0A7Y4GW15"/>
<protein>
    <submittedName>
        <fullName evidence="1">Uncharacterized protein</fullName>
    </submittedName>
</protein>
<sequence>MRWVAAGLLVIAAIVIALMLMMPSATIRYRLTLEALVEGQRKTGSQVVEVGYHGHPKLLPNESEFSVSIKGQALLLDLGRSGFLLALLREGNDVQSAPEGIALNALGKVGVQQPFGNRIDQVRKLSGKVELPLTNLPLLVRFRDLNAPLTVERVNPLDLESSFGTGVKLVRATLEIVPAGIWPLNQFGWTGEPITTGLAERLPWLKNLKGGYLGGGFTSKDAPLGLHEGNFERR</sequence>
<dbReference type="EMBL" id="JAAVLX010000009">
    <property type="protein sequence ID" value="NOJ43015.1"/>
    <property type="molecule type" value="Genomic_DNA"/>
</dbReference>
<dbReference type="RefSeq" id="WP_210266155.1">
    <property type="nucleotide sequence ID" value="NZ_JAAVLX010000009.1"/>
</dbReference>
<evidence type="ECO:0000313" key="2">
    <source>
        <dbReference type="Proteomes" id="UP000544122"/>
    </source>
</evidence>
<gene>
    <name evidence="1" type="ORF">HCN58_26135</name>
</gene>